<organism evidence="1 2">
    <name type="scientific">Colletotrichum phormii</name>
    <dbReference type="NCBI Taxonomy" id="359342"/>
    <lineage>
        <taxon>Eukaryota</taxon>
        <taxon>Fungi</taxon>
        <taxon>Dikarya</taxon>
        <taxon>Ascomycota</taxon>
        <taxon>Pezizomycotina</taxon>
        <taxon>Sordariomycetes</taxon>
        <taxon>Hypocreomycetidae</taxon>
        <taxon>Glomerellales</taxon>
        <taxon>Glomerellaceae</taxon>
        <taxon>Colletotrichum</taxon>
        <taxon>Colletotrichum acutatum species complex</taxon>
    </lineage>
</organism>
<comment type="caution">
    <text evidence="1">The sequence shown here is derived from an EMBL/GenBank/DDBJ whole genome shotgun (WGS) entry which is preliminary data.</text>
</comment>
<gene>
    <name evidence="1" type="ORF">BDP81DRAFT_476580</name>
</gene>
<dbReference type="GeneID" id="85479640"/>
<evidence type="ECO:0000313" key="2">
    <source>
        <dbReference type="Proteomes" id="UP001243989"/>
    </source>
</evidence>
<dbReference type="AlphaFoldDB" id="A0AAJ0E846"/>
<proteinExistence type="predicted"/>
<accession>A0AAJ0E846</accession>
<evidence type="ECO:0000313" key="1">
    <source>
        <dbReference type="EMBL" id="KAK1622216.1"/>
    </source>
</evidence>
<dbReference type="EMBL" id="JAHMHQ010000038">
    <property type="protein sequence ID" value="KAK1622216.1"/>
    <property type="molecule type" value="Genomic_DNA"/>
</dbReference>
<dbReference type="RefSeq" id="XP_060438211.1">
    <property type="nucleotide sequence ID" value="XM_060594778.1"/>
</dbReference>
<protein>
    <submittedName>
        <fullName evidence="1">Uncharacterized protein</fullName>
    </submittedName>
</protein>
<reference evidence="1" key="1">
    <citation type="submission" date="2021-06" db="EMBL/GenBank/DDBJ databases">
        <title>Comparative genomics, transcriptomics and evolutionary studies reveal genomic signatures of adaptation to plant cell wall in hemibiotrophic fungi.</title>
        <authorList>
            <consortium name="DOE Joint Genome Institute"/>
            <person name="Baroncelli R."/>
            <person name="Diaz J.F."/>
            <person name="Benocci T."/>
            <person name="Peng M."/>
            <person name="Battaglia E."/>
            <person name="Haridas S."/>
            <person name="Andreopoulos W."/>
            <person name="Labutti K."/>
            <person name="Pangilinan J."/>
            <person name="Floch G.L."/>
            <person name="Makela M.R."/>
            <person name="Henrissat B."/>
            <person name="Grigoriev I.V."/>
            <person name="Crouch J.A."/>
            <person name="De Vries R.P."/>
            <person name="Sukno S.A."/>
            <person name="Thon M.R."/>
        </authorList>
    </citation>
    <scope>NUCLEOTIDE SEQUENCE</scope>
    <source>
        <strain evidence="1">CBS 102054</strain>
    </source>
</reference>
<keyword evidence="2" id="KW-1185">Reference proteome</keyword>
<name>A0AAJ0E846_9PEZI</name>
<dbReference type="Proteomes" id="UP001243989">
    <property type="component" value="Unassembled WGS sequence"/>
</dbReference>
<sequence>MTPPRNPPLKFECLVHMTLGKPDSTKLREDIPFHDTSEYWRALQLAPNLNSLALFDFAPINTSLKPDLQRLFGNLKSLRIGASMHNEETFVDHFKSICRHCRVLEKVQIIIPQHSNQLARLLGPLQPFTPALKRLQLSLDPGPFATTHLLANFAIGFQPQSLSRPPYAVSARAHQNRAVFRFITDFTSYAIPARLQLGHGRSGRSHGPTVRRGSLPEFRILHVACDCQDPSPSFTHIEDVGVEVFKFRHHATLRGGDLAALDAEDWQVR</sequence>